<dbReference type="InterPro" id="IPR026017">
    <property type="entry name" value="Lumazine-bd_dom"/>
</dbReference>
<protein>
    <recommendedName>
        <fullName evidence="2">Lumazine-binding domain-containing protein</fullName>
    </recommendedName>
</protein>
<dbReference type="SUPFAM" id="SSF49313">
    <property type="entry name" value="Cadherin-like"/>
    <property type="match status" value="1"/>
</dbReference>
<dbReference type="Gene3D" id="2.60.40.2810">
    <property type="match status" value="2"/>
</dbReference>
<dbReference type="GO" id="GO:0016020">
    <property type="term" value="C:membrane"/>
    <property type="evidence" value="ECO:0007669"/>
    <property type="project" value="InterPro"/>
</dbReference>
<sequence length="492" mass="52394">YNNPPVADDLSVTTDEDTSVDITLTGSDPEGDELTYEVTSGPSNGSLTGDASELTYMPNADFNGNDSFTFNVSDGELFDEGTVSITVNAVNDAPVLTAIGTQSTDEDTPLTITLFASDADDDVLAFEAESDNDAVTIFVDGDQLMLTPSLNYFGTANIMVTVSDGFLSDSDTFELIINSVNDAGPVVTVPGGPFETPEETALAIDIVVSDIDGDLAVLSVVGDPLHGTGDMVDNGGGSYTYTYTPSDGYVGTDAVIIQAQETETEEQLYSDQVNIQITVIEVNDPPEAEDDSVELSEDGSVDITLWGDDEDTPDDSLSIEIVDSPIYGTLEQFSGRVLDTYTYTPDPDYNGDDSFTYRVFDGDLYSEFATITLTITPVNDAPTAESDLVDAEGNIEVSFDMSTLIGDIESDDSTLVIDLILDGGAQGGTVTIDGTVLTYNQAGNTYDHDYIPYRVSDGELNSSVEMITIYNMPGSERQNRDAPLAIGDTVEV</sequence>
<dbReference type="PANTHER" id="PTHR34720">
    <property type="entry name" value="MICROCYSTIN DEPENDENT PROTEIN"/>
    <property type="match status" value="1"/>
</dbReference>
<dbReference type="EMBL" id="UINC01056060">
    <property type="protein sequence ID" value="SVB75646.1"/>
    <property type="molecule type" value="Genomic_DNA"/>
</dbReference>
<dbReference type="PROSITE" id="PS51177">
    <property type="entry name" value="LUMAZINE_BIND"/>
    <property type="match status" value="1"/>
</dbReference>
<dbReference type="Pfam" id="PF17963">
    <property type="entry name" value="Big_9"/>
    <property type="match status" value="5"/>
</dbReference>
<organism evidence="3">
    <name type="scientific">marine metagenome</name>
    <dbReference type="NCBI Taxonomy" id="408172"/>
    <lineage>
        <taxon>unclassified sequences</taxon>
        <taxon>metagenomes</taxon>
        <taxon>ecological metagenomes</taxon>
    </lineage>
</organism>
<dbReference type="InterPro" id="IPR013783">
    <property type="entry name" value="Ig-like_fold"/>
</dbReference>
<dbReference type="GO" id="GO:0005509">
    <property type="term" value="F:calcium ion binding"/>
    <property type="evidence" value="ECO:0007669"/>
    <property type="project" value="InterPro"/>
</dbReference>
<feature type="region of interest" description="Disordered" evidence="1">
    <location>
        <begin position="1"/>
        <end position="30"/>
    </location>
</feature>
<evidence type="ECO:0000313" key="3">
    <source>
        <dbReference type="EMBL" id="SVB75646.1"/>
    </source>
</evidence>
<evidence type="ECO:0000256" key="1">
    <source>
        <dbReference type="SAM" id="MobiDB-lite"/>
    </source>
</evidence>
<dbReference type="Gene3D" id="2.60.40.10">
    <property type="entry name" value="Immunoglobulins"/>
    <property type="match status" value="1"/>
</dbReference>
<feature type="domain" description="Lumazine-binding" evidence="2">
    <location>
        <begin position="390"/>
        <end position="492"/>
    </location>
</feature>
<dbReference type="AlphaFoldDB" id="A0A382GKF2"/>
<gene>
    <name evidence="3" type="ORF">METZ01_LOCUS228500</name>
</gene>
<feature type="non-terminal residue" evidence="3">
    <location>
        <position position="1"/>
    </location>
</feature>
<proteinExistence type="predicted"/>
<dbReference type="PANTHER" id="PTHR34720:SF9">
    <property type="entry name" value="BLR4714 PROTEIN"/>
    <property type="match status" value="1"/>
</dbReference>
<evidence type="ECO:0000259" key="2">
    <source>
        <dbReference type="PROSITE" id="PS51177"/>
    </source>
</evidence>
<dbReference type="InterPro" id="IPR015919">
    <property type="entry name" value="Cadherin-like_sf"/>
</dbReference>
<feature type="non-terminal residue" evidence="3">
    <location>
        <position position="492"/>
    </location>
</feature>
<dbReference type="NCBIfam" id="NF012211">
    <property type="entry name" value="tand_rpt_95"/>
    <property type="match status" value="4"/>
</dbReference>
<reference evidence="3" key="1">
    <citation type="submission" date="2018-05" db="EMBL/GenBank/DDBJ databases">
        <authorList>
            <person name="Lanie J.A."/>
            <person name="Ng W.-L."/>
            <person name="Kazmierczak K.M."/>
            <person name="Andrzejewski T.M."/>
            <person name="Davidsen T.M."/>
            <person name="Wayne K.J."/>
            <person name="Tettelin H."/>
            <person name="Glass J.I."/>
            <person name="Rusch D."/>
            <person name="Podicherti R."/>
            <person name="Tsui H.-C.T."/>
            <person name="Winkler M.E."/>
        </authorList>
    </citation>
    <scope>NUCLEOTIDE SEQUENCE</scope>
</reference>
<name>A0A382GKF2_9ZZZZ</name>
<accession>A0A382GKF2</accession>